<dbReference type="InterPro" id="IPR050682">
    <property type="entry name" value="ModA/WtpA"/>
</dbReference>
<feature type="binding site" evidence="6">
    <location>
        <position position="82"/>
    </location>
    <ligand>
        <name>molybdate</name>
        <dbReference type="ChEBI" id="CHEBI:36264"/>
    </ligand>
</feature>
<evidence type="ECO:0000256" key="4">
    <source>
        <dbReference type="ARBA" id="ARBA00022729"/>
    </source>
</evidence>
<dbReference type="NCBIfam" id="NF007958">
    <property type="entry name" value="PRK10677.1"/>
    <property type="match status" value="1"/>
</dbReference>
<evidence type="ECO:0000256" key="2">
    <source>
        <dbReference type="ARBA" id="ARBA00022505"/>
    </source>
</evidence>
<dbReference type="PANTHER" id="PTHR30632:SF17">
    <property type="entry name" value="MOLYBDATE-BINDING PROTEIN MODA"/>
    <property type="match status" value="1"/>
</dbReference>
<keyword evidence="4" id="KW-0732">Signal</keyword>
<dbReference type="PIRSF" id="PIRSF004846">
    <property type="entry name" value="ModA"/>
    <property type="match status" value="1"/>
</dbReference>
<evidence type="ECO:0000256" key="1">
    <source>
        <dbReference type="ARBA" id="ARBA00009175"/>
    </source>
</evidence>
<evidence type="ECO:0000256" key="5">
    <source>
        <dbReference type="ARBA" id="ARBA00062515"/>
    </source>
</evidence>
<keyword evidence="8" id="KW-1185">Reference proteome</keyword>
<evidence type="ECO:0000313" key="8">
    <source>
        <dbReference type="Proteomes" id="UP000315167"/>
    </source>
</evidence>
<dbReference type="GO" id="GO:0030288">
    <property type="term" value="C:outer membrane-bounded periplasmic space"/>
    <property type="evidence" value="ECO:0007669"/>
    <property type="project" value="TreeGrafter"/>
</dbReference>
<dbReference type="CDD" id="cd13536">
    <property type="entry name" value="PBP2_EcModA"/>
    <property type="match status" value="1"/>
</dbReference>
<dbReference type="GO" id="GO:0046872">
    <property type="term" value="F:metal ion binding"/>
    <property type="evidence" value="ECO:0007669"/>
    <property type="project" value="UniProtKB-KW"/>
</dbReference>
<proteinExistence type="inferred from homology"/>
<protein>
    <submittedName>
        <fullName evidence="7">Molybdate transport system substrate-binding protein</fullName>
    </submittedName>
</protein>
<comment type="similarity">
    <text evidence="1">Belongs to the bacterial solute-binding protein ModA family.</text>
</comment>
<reference evidence="7 8" key="1">
    <citation type="journal article" date="2015" name="Stand. Genomic Sci.">
        <title>Genomic Encyclopedia of Bacterial and Archaeal Type Strains, Phase III: the genomes of soil and plant-associated and newly described type strains.</title>
        <authorList>
            <person name="Whitman W.B."/>
            <person name="Woyke T."/>
            <person name="Klenk H.P."/>
            <person name="Zhou Y."/>
            <person name="Lilburn T.G."/>
            <person name="Beck B.J."/>
            <person name="De Vos P."/>
            <person name="Vandamme P."/>
            <person name="Eisen J.A."/>
            <person name="Garrity G."/>
            <person name="Hugenholtz P."/>
            <person name="Kyrpides N.C."/>
        </authorList>
    </citation>
    <scope>NUCLEOTIDE SEQUENCE [LARGE SCALE GENOMIC DNA]</scope>
    <source>
        <strain evidence="7 8">CGMCC 1.10821</strain>
    </source>
</reference>
<dbReference type="NCBIfam" id="TIGR01256">
    <property type="entry name" value="modA"/>
    <property type="match status" value="1"/>
</dbReference>
<dbReference type="Proteomes" id="UP000315167">
    <property type="component" value="Unassembled WGS sequence"/>
</dbReference>
<feature type="binding site" evidence="6">
    <location>
        <position position="55"/>
    </location>
    <ligand>
        <name>molybdate</name>
        <dbReference type="ChEBI" id="CHEBI:36264"/>
    </ligand>
</feature>
<dbReference type="GO" id="GO:0030973">
    <property type="term" value="F:molybdate ion binding"/>
    <property type="evidence" value="ECO:0007669"/>
    <property type="project" value="TreeGrafter"/>
</dbReference>
<evidence type="ECO:0000256" key="3">
    <source>
        <dbReference type="ARBA" id="ARBA00022723"/>
    </source>
</evidence>
<evidence type="ECO:0000256" key="6">
    <source>
        <dbReference type="PIRSR" id="PIRSR004846-1"/>
    </source>
</evidence>
<organism evidence="7 8">
    <name type="scientific">Luteimonas cucumeris</name>
    <dbReference type="NCBI Taxonomy" id="985012"/>
    <lineage>
        <taxon>Bacteria</taxon>
        <taxon>Pseudomonadati</taxon>
        <taxon>Pseudomonadota</taxon>
        <taxon>Gammaproteobacteria</taxon>
        <taxon>Lysobacterales</taxon>
        <taxon>Lysobacteraceae</taxon>
        <taxon>Luteimonas</taxon>
    </lineage>
</organism>
<sequence length="276" mass="29447">MIPAIPAFPPRATPCRHNRWMQALAAIAMSCLATIVLAAIPQSVPMPLTIFAAASLKESMDEAAAAYQRAHGQPVRVSYAASSTLARQIEQGAPADVFLSADLDWMDYLQQRQLIDGDSRRDLLGNTLVLIAPKASTAKTLLLERGVDLRPLLGDGRLALALAASVPAGKYAKAAFVSLGVWPSLRAKVAEAENVRAALMLVAREEAPLGVVYASDARAEPGVRVLSTFPASTHPRIVYPVARVAASQHPHADAFMAWLATPAAAAIFRRRGFIVL</sequence>
<keyword evidence="2 6" id="KW-0500">Molybdenum</keyword>
<dbReference type="AlphaFoldDB" id="A0A562LF45"/>
<name>A0A562LF45_9GAMM</name>
<dbReference type="GO" id="GO:1901359">
    <property type="term" value="F:tungstate binding"/>
    <property type="evidence" value="ECO:0007669"/>
    <property type="project" value="UniProtKB-ARBA"/>
</dbReference>
<gene>
    <name evidence="7" type="ORF">IP90_00504</name>
</gene>
<dbReference type="InterPro" id="IPR005950">
    <property type="entry name" value="ModA"/>
</dbReference>
<accession>A0A562LF45</accession>
<dbReference type="FunFam" id="3.40.190.10:FF:000035">
    <property type="entry name" value="Molybdate ABC transporter substrate-binding protein"/>
    <property type="match status" value="1"/>
</dbReference>
<dbReference type="GO" id="GO:0015689">
    <property type="term" value="P:molybdate ion transport"/>
    <property type="evidence" value="ECO:0007669"/>
    <property type="project" value="InterPro"/>
</dbReference>
<dbReference type="Pfam" id="PF13531">
    <property type="entry name" value="SBP_bac_11"/>
    <property type="match status" value="1"/>
</dbReference>
<dbReference type="PANTHER" id="PTHR30632">
    <property type="entry name" value="MOLYBDATE-BINDING PERIPLASMIC PROTEIN"/>
    <property type="match status" value="1"/>
</dbReference>
<dbReference type="Gene3D" id="3.40.190.10">
    <property type="entry name" value="Periplasmic binding protein-like II"/>
    <property type="match status" value="2"/>
</dbReference>
<comment type="caution">
    <text evidence="7">The sequence shown here is derived from an EMBL/GenBank/DDBJ whole genome shotgun (WGS) entry which is preliminary data.</text>
</comment>
<comment type="subunit">
    <text evidence="5">The complex is composed of two ATP-binding proteins (ModC), two transmembrane proteins (ModB) and a solute-binding protein (ModA).</text>
</comment>
<feature type="binding site" evidence="6">
    <location>
        <position position="195"/>
    </location>
    <ligand>
        <name>molybdate</name>
        <dbReference type="ChEBI" id="CHEBI:36264"/>
    </ligand>
</feature>
<keyword evidence="3 6" id="KW-0479">Metal-binding</keyword>
<feature type="binding site" evidence="6">
    <location>
        <position position="213"/>
    </location>
    <ligand>
        <name>molybdate</name>
        <dbReference type="ChEBI" id="CHEBI:36264"/>
    </ligand>
</feature>
<dbReference type="SUPFAM" id="SSF53850">
    <property type="entry name" value="Periplasmic binding protein-like II"/>
    <property type="match status" value="1"/>
</dbReference>
<feature type="binding site" evidence="6">
    <location>
        <position position="168"/>
    </location>
    <ligand>
        <name>molybdate</name>
        <dbReference type="ChEBI" id="CHEBI:36264"/>
    </ligand>
</feature>
<evidence type="ECO:0000313" key="7">
    <source>
        <dbReference type="EMBL" id="TWI06239.1"/>
    </source>
</evidence>
<dbReference type="EMBL" id="VLKN01000001">
    <property type="protein sequence ID" value="TWI06239.1"/>
    <property type="molecule type" value="Genomic_DNA"/>
</dbReference>